<evidence type="ECO:0000313" key="1">
    <source>
        <dbReference type="EMBL" id="KAJ8796469.1"/>
    </source>
</evidence>
<accession>A0AB34HYP2</accession>
<dbReference type="AlphaFoldDB" id="A0AB34HYP2"/>
<evidence type="ECO:0000313" key="2">
    <source>
        <dbReference type="Proteomes" id="UP001159641"/>
    </source>
</evidence>
<dbReference type="EMBL" id="JAIQCJ010000360">
    <property type="protein sequence ID" value="KAJ8796469.1"/>
    <property type="molecule type" value="Genomic_DNA"/>
</dbReference>
<gene>
    <name evidence="1" type="ORF">J1605_017875</name>
</gene>
<keyword evidence="2" id="KW-1185">Reference proteome</keyword>
<sequence length="66" mass="7814">MEVQEQVLDLLKYLVIDNKDNENLYITIKLLDPFPDHVVFKDLRITQQKIKYSRGPFSLLEVIIIP</sequence>
<name>A0AB34HYP2_ESCRO</name>
<proteinExistence type="predicted"/>
<comment type="caution">
    <text evidence="1">The sequence shown here is derived from an EMBL/GenBank/DDBJ whole genome shotgun (WGS) entry which is preliminary data.</text>
</comment>
<organism evidence="1 2">
    <name type="scientific">Eschrichtius robustus</name>
    <name type="common">California gray whale</name>
    <name type="synonym">Eschrichtius gibbosus</name>
    <dbReference type="NCBI Taxonomy" id="9764"/>
    <lineage>
        <taxon>Eukaryota</taxon>
        <taxon>Metazoa</taxon>
        <taxon>Chordata</taxon>
        <taxon>Craniata</taxon>
        <taxon>Vertebrata</taxon>
        <taxon>Euteleostomi</taxon>
        <taxon>Mammalia</taxon>
        <taxon>Eutheria</taxon>
        <taxon>Laurasiatheria</taxon>
        <taxon>Artiodactyla</taxon>
        <taxon>Whippomorpha</taxon>
        <taxon>Cetacea</taxon>
        <taxon>Mysticeti</taxon>
        <taxon>Eschrichtiidae</taxon>
        <taxon>Eschrichtius</taxon>
    </lineage>
</organism>
<reference evidence="1 2" key="1">
    <citation type="submission" date="2022-11" db="EMBL/GenBank/DDBJ databases">
        <title>Whole genome sequence of Eschrichtius robustus ER-17-0199.</title>
        <authorList>
            <person name="Bruniche-Olsen A."/>
            <person name="Black A.N."/>
            <person name="Fields C.J."/>
            <person name="Walden K."/>
            <person name="Dewoody J.A."/>
        </authorList>
    </citation>
    <scope>NUCLEOTIDE SEQUENCE [LARGE SCALE GENOMIC DNA]</scope>
    <source>
        <strain evidence="1">ER-17-0199</strain>
        <tissue evidence="1">Blubber</tissue>
    </source>
</reference>
<dbReference type="Proteomes" id="UP001159641">
    <property type="component" value="Unassembled WGS sequence"/>
</dbReference>
<protein>
    <submittedName>
        <fullName evidence="1">Uncharacterized protein</fullName>
    </submittedName>
</protein>